<protein>
    <submittedName>
        <fullName evidence="3">Acetyltransferase (GNAT) domain-containing protein</fullName>
    </submittedName>
</protein>
<dbReference type="CDD" id="cd04301">
    <property type="entry name" value="NAT_SF"/>
    <property type="match status" value="1"/>
</dbReference>
<dbReference type="SUPFAM" id="SSF55729">
    <property type="entry name" value="Acyl-CoA N-acyltransferases (Nat)"/>
    <property type="match status" value="1"/>
</dbReference>
<sequence length="127" mass="14616">MKIRQLTSRDDFTALGNLFLKSFKVAYSGMLSKTYLDNLTADQWTKRLKSNPQENWILVDGDKYLGVSTIIAARDQSMQEYGEIRAIYVDPACFRQGYGSILLANDFKQLKKQGYTRVYLWALAENI</sequence>
<dbReference type="PROSITE" id="PS51186">
    <property type="entry name" value="GNAT"/>
    <property type="match status" value="1"/>
</dbReference>
<dbReference type="Proteomes" id="UP000182818">
    <property type="component" value="Unassembled WGS sequence"/>
</dbReference>
<dbReference type="STRING" id="319653.SAMN04487973_1277"/>
<dbReference type="GeneID" id="76044437"/>
<proteinExistence type="predicted"/>
<dbReference type="InterPro" id="IPR000182">
    <property type="entry name" value="GNAT_dom"/>
</dbReference>
<evidence type="ECO:0000313" key="5">
    <source>
        <dbReference type="Proteomes" id="UP000182818"/>
    </source>
</evidence>
<comment type="caution">
    <text evidence="2">The sequence shown here is derived from an EMBL/GenBank/DDBJ whole genome shotgun (WGS) entry which is preliminary data.</text>
</comment>
<dbReference type="Gene3D" id="3.40.630.30">
    <property type="match status" value="1"/>
</dbReference>
<reference evidence="2 4" key="1">
    <citation type="journal article" date="2015" name="Genome Announc.">
        <title>Expanding the biotechnology potential of lactobacilli through comparative genomics of 213 strains and associated genera.</title>
        <authorList>
            <person name="Sun Z."/>
            <person name="Harris H.M."/>
            <person name="McCann A."/>
            <person name="Guo C."/>
            <person name="Argimon S."/>
            <person name="Zhang W."/>
            <person name="Yang X."/>
            <person name="Jeffery I.B."/>
            <person name="Cooney J.C."/>
            <person name="Kagawa T.F."/>
            <person name="Liu W."/>
            <person name="Song Y."/>
            <person name="Salvetti E."/>
            <person name="Wrobel A."/>
            <person name="Rasinkangas P."/>
            <person name="Parkhill J."/>
            <person name="Rea M.C."/>
            <person name="O'Sullivan O."/>
            <person name="Ritari J."/>
            <person name="Douillard F.P."/>
            <person name="Paul Ross R."/>
            <person name="Yang R."/>
            <person name="Briner A.E."/>
            <person name="Felis G.E."/>
            <person name="de Vos W.M."/>
            <person name="Barrangou R."/>
            <person name="Klaenhammer T.R."/>
            <person name="Caufield P.W."/>
            <person name="Cui Y."/>
            <person name="Zhang H."/>
            <person name="O'Toole P.W."/>
        </authorList>
    </citation>
    <scope>NUCLEOTIDE SEQUENCE [LARGE SCALE GENOMIC DNA]</scope>
    <source>
        <strain evidence="2 4">DSM 22301</strain>
    </source>
</reference>
<keyword evidence="5" id="KW-1185">Reference proteome</keyword>
<name>A0A0R2K2D1_9LACO</name>
<dbReference type="InterPro" id="IPR016181">
    <property type="entry name" value="Acyl_CoA_acyltransferase"/>
</dbReference>
<reference evidence="3 5" key="2">
    <citation type="submission" date="2016-10" db="EMBL/GenBank/DDBJ databases">
        <authorList>
            <person name="Varghese N."/>
            <person name="Submissions S."/>
        </authorList>
    </citation>
    <scope>NUCLEOTIDE SEQUENCE [LARGE SCALE GENOMIC DNA]</scope>
    <source>
        <strain evidence="3 5">CGMCC 1.3889</strain>
    </source>
</reference>
<evidence type="ECO:0000259" key="1">
    <source>
        <dbReference type="PROSITE" id="PS51186"/>
    </source>
</evidence>
<dbReference type="OrthoDB" id="5292888at2"/>
<accession>A0A0R2K2D1</accession>
<evidence type="ECO:0000313" key="2">
    <source>
        <dbReference type="EMBL" id="KRN81365.1"/>
    </source>
</evidence>
<dbReference type="Pfam" id="PF00583">
    <property type="entry name" value="Acetyltransf_1"/>
    <property type="match status" value="1"/>
</dbReference>
<dbReference type="RefSeq" id="WP_057807849.1">
    <property type="nucleotide sequence ID" value="NZ_BJYP01000044.1"/>
</dbReference>
<gene>
    <name evidence="2" type="ORF">IV87_GL001410</name>
    <name evidence="3" type="ORF">SAMN04487973_1277</name>
</gene>
<dbReference type="GO" id="GO:0016747">
    <property type="term" value="F:acyltransferase activity, transferring groups other than amino-acyl groups"/>
    <property type="evidence" value="ECO:0007669"/>
    <property type="project" value="InterPro"/>
</dbReference>
<dbReference type="EMBL" id="JQBY01000031">
    <property type="protein sequence ID" value="KRN81365.1"/>
    <property type="molecule type" value="Genomic_DNA"/>
</dbReference>
<evidence type="ECO:0000313" key="3">
    <source>
        <dbReference type="EMBL" id="SER91160.1"/>
    </source>
</evidence>
<evidence type="ECO:0000313" key="4">
    <source>
        <dbReference type="Proteomes" id="UP000051749"/>
    </source>
</evidence>
<dbReference type="AlphaFoldDB" id="A0A0R2K2D1"/>
<dbReference type="EMBL" id="FOGK01000027">
    <property type="protein sequence ID" value="SER91160.1"/>
    <property type="molecule type" value="Genomic_DNA"/>
</dbReference>
<dbReference type="PATRIC" id="fig|319653.3.peg.1429"/>
<feature type="domain" description="N-acetyltransferase" evidence="1">
    <location>
        <begin position="1"/>
        <end position="127"/>
    </location>
</feature>
<dbReference type="Proteomes" id="UP000051749">
    <property type="component" value="Unassembled WGS sequence"/>
</dbReference>
<organism evidence="2 4">
    <name type="scientific">Pediococcus ethanolidurans</name>
    <dbReference type="NCBI Taxonomy" id="319653"/>
    <lineage>
        <taxon>Bacteria</taxon>
        <taxon>Bacillati</taxon>
        <taxon>Bacillota</taxon>
        <taxon>Bacilli</taxon>
        <taxon>Lactobacillales</taxon>
        <taxon>Lactobacillaceae</taxon>
        <taxon>Pediococcus</taxon>
    </lineage>
</organism>